<evidence type="ECO:0008006" key="3">
    <source>
        <dbReference type="Google" id="ProtNLM"/>
    </source>
</evidence>
<evidence type="ECO:0000313" key="1">
    <source>
        <dbReference type="EMBL" id="TGO05204.1"/>
    </source>
</evidence>
<accession>A0A4Z1DZZ4</accession>
<protein>
    <recommendedName>
        <fullName evidence="3">GCN5-related N-acetyltransferase</fullName>
    </recommendedName>
</protein>
<keyword evidence="2" id="KW-1185">Reference proteome</keyword>
<organism evidence="1 2">
    <name type="scientific">Serinibacter arcticus</name>
    <dbReference type="NCBI Taxonomy" id="1655435"/>
    <lineage>
        <taxon>Bacteria</taxon>
        <taxon>Bacillati</taxon>
        <taxon>Actinomycetota</taxon>
        <taxon>Actinomycetes</taxon>
        <taxon>Micrococcales</taxon>
        <taxon>Beutenbergiaceae</taxon>
        <taxon>Serinibacter</taxon>
    </lineage>
</organism>
<reference evidence="1 2" key="1">
    <citation type="submission" date="2018-11" db="EMBL/GenBank/DDBJ databases">
        <title>Complete genome sequencing of the Actinobacteria Serinibacter sp. K3-2.</title>
        <authorList>
            <person name="Rakitin A.L."/>
            <person name="Beletsky A.V."/>
            <person name="Mardanov A.V."/>
            <person name="Ravin N.V."/>
            <person name="Gromova A.S."/>
            <person name="Filippova S.N."/>
            <person name="Gal'Chenko V.F."/>
        </authorList>
    </citation>
    <scope>NUCLEOTIDE SEQUENCE [LARGE SCALE GENOMIC DNA]</scope>
    <source>
        <strain evidence="1 2">K3-2</strain>
    </source>
</reference>
<sequence>MTVRRGGLVDVNAVVRLLRSSSHDVDIDGDGQLDGPVDPEAARSAARMALSHVVLDQGDLWVAHDAAGELQALSVWMPGAVDGASSDLHRILERELRMPDPSQAIGPGDHVRPQLMASMAGVMDHVLLLRPRLVLFAVTVAPQADQAAVVALARAVVAPVVRGDGDVLAVALDGDRARLLRAVGFAEVAQVPLGELNNVWIGRA</sequence>
<name>A0A4Z1DZZ4_9MICO</name>
<comment type="caution">
    <text evidence="1">The sequence shown here is derived from an EMBL/GenBank/DDBJ whole genome shotgun (WGS) entry which is preliminary data.</text>
</comment>
<evidence type="ECO:0000313" key="2">
    <source>
        <dbReference type="Proteomes" id="UP000297318"/>
    </source>
</evidence>
<dbReference type="EMBL" id="RHPJ01000002">
    <property type="protein sequence ID" value="TGO05204.1"/>
    <property type="molecule type" value="Genomic_DNA"/>
</dbReference>
<dbReference type="Proteomes" id="UP000297318">
    <property type="component" value="Unassembled WGS sequence"/>
</dbReference>
<gene>
    <name evidence="1" type="ORF">SERN_1208</name>
</gene>
<proteinExistence type="predicted"/>
<dbReference type="AlphaFoldDB" id="A0A4Z1DZZ4"/>